<dbReference type="Gene3D" id="3.40.50.150">
    <property type="entry name" value="Vaccinia Virus protein VP39"/>
    <property type="match status" value="1"/>
</dbReference>
<keyword evidence="4" id="KW-0949">S-adenosyl-L-methionine</keyword>
<keyword evidence="6" id="KW-1185">Reference proteome</keyword>
<evidence type="ECO:0000313" key="5">
    <source>
        <dbReference type="EnsemblMetazoa" id="PPAI006523-PA"/>
    </source>
</evidence>
<dbReference type="Proteomes" id="UP000092462">
    <property type="component" value="Unassembled WGS sequence"/>
</dbReference>
<evidence type="ECO:0000256" key="3">
    <source>
        <dbReference type="ARBA" id="ARBA00022679"/>
    </source>
</evidence>
<dbReference type="GO" id="GO:1905706">
    <property type="term" value="P:regulation of mitochondrial ATP synthesis coupled proton transport"/>
    <property type="evidence" value="ECO:0007669"/>
    <property type="project" value="TreeGrafter"/>
</dbReference>
<evidence type="ECO:0000256" key="4">
    <source>
        <dbReference type="ARBA" id="ARBA00022691"/>
    </source>
</evidence>
<protein>
    <submittedName>
        <fullName evidence="5">Uncharacterized protein</fullName>
    </submittedName>
</protein>
<reference evidence="5" key="1">
    <citation type="submission" date="2022-08" db="UniProtKB">
        <authorList>
            <consortium name="EnsemblMetazoa"/>
        </authorList>
    </citation>
    <scope>IDENTIFICATION</scope>
    <source>
        <strain evidence="5">Israel</strain>
    </source>
</reference>
<organism evidence="5 6">
    <name type="scientific">Phlebotomus papatasi</name>
    <name type="common">Sandfly</name>
    <dbReference type="NCBI Taxonomy" id="29031"/>
    <lineage>
        <taxon>Eukaryota</taxon>
        <taxon>Metazoa</taxon>
        <taxon>Ecdysozoa</taxon>
        <taxon>Arthropoda</taxon>
        <taxon>Hexapoda</taxon>
        <taxon>Insecta</taxon>
        <taxon>Pterygota</taxon>
        <taxon>Neoptera</taxon>
        <taxon>Endopterygota</taxon>
        <taxon>Diptera</taxon>
        <taxon>Nematocera</taxon>
        <taxon>Psychodoidea</taxon>
        <taxon>Psychodidae</taxon>
        <taxon>Phlebotomus</taxon>
        <taxon>Phlebotomus</taxon>
    </lineage>
</organism>
<dbReference type="EMBL" id="AJVK01015008">
    <property type="status" value="NOT_ANNOTATED_CDS"/>
    <property type="molecule type" value="Genomic_DNA"/>
</dbReference>
<dbReference type="GO" id="GO:0005739">
    <property type="term" value="C:mitochondrion"/>
    <property type="evidence" value="ECO:0007669"/>
    <property type="project" value="TreeGrafter"/>
</dbReference>
<evidence type="ECO:0000256" key="2">
    <source>
        <dbReference type="ARBA" id="ARBA00022603"/>
    </source>
</evidence>
<evidence type="ECO:0000313" key="6">
    <source>
        <dbReference type="Proteomes" id="UP000092462"/>
    </source>
</evidence>
<sequence>MKQRSLYHLVLLPSLSAARSGVWSDVKFFKKDLWRFNISPYSHIVIFGVDCMMEQLEKKILAESQEKCTVVACRFPFPTLQPIHTIDAGIDSIGSKSTSKYPRLLFTGHKRILPAFTEP</sequence>
<dbReference type="GO" id="GO:0016279">
    <property type="term" value="F:protein-lysine N-methyltransferase activity"/>
    <property type="evidence" value="ECO:0007669"/>
    <property type="project" value="InterPro"/>
</dbReference>
<dbReference type="EnsemblMetazoa" id="PPAI006523-RA">
    <property type="protein sequence ID" value="PPAI006523-PA"/>
    <property type="gene ID" value="PPAI006523"/>
</dbReference>
<dbReference type="VEuPathDB" id="VectorBase:PPAI006523"/>
<dbReference type="AlphaFoldDB" id="A0A1B0EZ42"/>
<dbReference type="EMBL" id="AJVK01015010">
    <property type="status" value="NOT_ANNOTATED_CDS"/>
    <property type="molecule type" value="Genomic_DNA"/>
</dbReference>
<evidence type="ECO:0000256" key="1">
    <source>
        <dbReference type="ARBA" id="ARBA00010633"/>
    </source>
</evidence>
<dbReference type="PANTHER" id="PTHR13610:SF9">
    <property type="entry name" value="FI06469P"/>
    <property type="match status" value="1"/>
</dbReference>
<accession>A0A1B0EZ42</accession>
<proteinExistence type="inferred from homology"/>
<name>A0A1B0EZ42_PHLPP</name>
<dbReference type="InterPro" id="IPR026170">
    <property type="entry name" value="FAM173A/B"/>
</dbReference>
<comment type="similarity">
    <text evidence="1">Belongs to the ANT/ATPSC lysine N-methyltransferase family.</text>
</comment>
<dbReference type="VEuPathDB" id="VectorBase:PPAPM1_003380"/>
<dbReference type="GO" id="GO:0032259">
    <property type="term" value="P:methylation"/>
    <property type="evidence" value="ECO:0007669"/>
    <property type="project" value="UniProtKB-KW"/>
</dbReference>
<dbReference type="InterPro" id="IPR029063">
    <property type="entry name" value="SAM-dependent_MTases_sf"/>
</dbReference>
<keyword evidence="3" id="KW-0808">Transferase</keyword>
<dbReference type="PANTHER" id="PTHR13610">
    <property type="entry name" value="METHYLTRANSFERASE DOMAIN-CONTAINING PROTEIN"/>
    <property type="match status" value="1"/>
</dbReference>
<dbReference type="EMBL" id="AJVK01015007">
    <property type="status" value="NOT_ANNOTATED_CDS"/>
    <property type="molecule type" value="Genomic_DNA"/>
</dbReference>
<dbReference type="EMBL" id="AJVK01015009">
    <property type="status" value="NOT_ANNOTATED_CDS"/>
    <property type="molecule type" value="Genomic_DNA"/>
</dbReference>
<keyword evidence="2" id="KW-0489">Methyltransferase</keyword>